<dbReference type="AlphaFoldDB" id="A0AAP9S7U7"/>
<feature type="domain" description="HTH araC/xylS-type" evidence="4">
    <location>
        <begin position="295"/>
        <end position="393"/>
    </location>
</feature>
<dbReference type="GO" id="GO:0043565">
    <property type="term" value="F:sequence-specific DNA binding"/>
    <property type="evidence" value="ECO:0007669"/>
    <property type="project" value="InterPro"/>
</dbReference>
<dbReference type="RefSeq" id="WP_003526122.1">
    <property type="nucleotide sequence ID" value="NZ_AP031445.1"/>
</dbReference>
<gene>
    <name evidence="5" type="ORF">FOC47_16115</name>
</gene>
<dbReference type="PANTHER" id="PTHR43280">
    <property type="entry name" value="ARAC-FAMILY TRANSCRIPTIONAL REGULATOR"/>
    <property type="match status" value="1"/>
</dbReference>
<dbReference type="PROSITE" id="PS01124">
    <property type="entry name" value="HTH_ARAC_FAMILY_2"/>
    <property type="match status" value="1"/>
</dbReference>
<protein>
    <submittedName>
        <fullName evidence="5">Helix-turn-helix transcriptional regulator</fullName>
    </submittedName>
</protein>
<organism evidence="5 6">
    <name type="scientific">Enterocloster clostridioformis</name>
    <dbReference type="NCBI Taxonomy" id="1531"/>
    <lineage>
        <taxon>Bacteria</taxon>
        <taxon>Bacillati</taxon>
        <taxon>Bacillota</taxon>
        <taxon>Clostridia</taxon>
        <taxon>Lachnospirales</taxon>
        <taxon>Lachnospiraceae</taxon>
        <taxon>Enterocloster</taxon>
    </lineage>
</organism>
<dbReference type="Gene3D" id="1.10.10.60">
    <property type="entry name" value="Homeodomain-like"/>
    <property type="match status" value="2"/>
</dbReference>
<dbReference type="SUPFAM" id="SSF46689">
    <property type="entry name" value="Homeodomain-like"/>
    <property type="match status" value="2"/>
</dbReference>
<name>A0AAP9S7U7_9FIRM</name>
<evidence type="ECO:0000256" key="3">
    <source>
        <dbReference type="ARBA" id="ARBA00023163"/>
    </source>
</evidence>
<evidence type="ECO:0000256" key="2">
    <source>
        <dbReference type="ARBA" id="ARBA00023125"/>
    </source>
</evidence>
<evidence type="ECO:0000256" key="1">
    <source>
        <dbReference type="ARBA" id="ARBA00023015"/>
    </source>
</evidence>
<dbReference type="Pfam" id="PF12833">
    <property type="entry name" value="HTH_18"/>
    <property type="match status" value="1"/>
</dbReference>
<dbReference type="Proteomes" id="UP000501069">
    <property type="component" value="Chromosome"/>
</dbReference>
<dbReference type="SMART" id="SM00342">
    <property type="entry name" value="HTH_ARAC"/>
    <property type="match status" value="1"/>
</dbReference>
<dbReference type="InterPro" id="IPR018060">
    <property type="entry name" value="HTH_AraC"/>
</dbReference>
<dbReference type="EMBL" id="CP050964">
    <property type="protein sequence ID" value="QIX91933.1"/>
    <property type="molecule type" value="Genomic_DNA"/>
</dbReference>
<dbReference type="InterPro" id="IPR009057">
    <property type="entry name" value="Homeodomain-like_sf"/>
</dbReference>
<keyword evidence="2" id="KW-0238">DNA-binding</keyword>
<reference evidence="5 6" key="1">
    <citation type="submission" date="2019-11" db="EMBL/GenBank/DDBJ databases">
        <title>FDA dAtabase for Regulatory Grade micrObial Sequences (FDA-ARGOS): Supporting development and validation of Infectious Disease Dx tests.</title>
        <authorList>
            <person name="Turner S."/>
            <person name="Byrd R."/>
            <person name="Tallon L."/>
            <person name="Sadzewicz L."/>
            <person name="Vavikolanu K."/>
            <person name="Mehta A."/>
            <person name="Aluvathingal J."/>
            <person name="Nadendla S."/>
            <person name="Myers T."/>
            <person name="Yan Y."/>
            <person name="Sichtig H."/>
        </authorList>
    </citation>
    <scope>NUCLEOTIDE SEQUENCE [LARGE SCALE GENOMIC DNA]</scope>
    <source>
        <strain evidence="5 6">FDAARGOS_739</strain>
    </source>
</reference>
<keyword evidence="3" id="KW-0804">Transcription</keyword>
<accession>A0AAP9S7U7</accession>
<dbReference type="GO" id="GO:0003700">
    <property type="term" value="F:DNA-binding transcription factor activity"/>
    <property type="evidence" value="ECO:0007669"/>
    <property type="project" value="InterPro"/>
</dbReference>
<dbReference type="PANTHER" id="PTHR43280:SF2">
    <property type="entry name" value="HTH-TYPE TRANSCRIPTIONAL REGULATOR EXSA"/>
    <property type="match status" value="1"/>
</dbReference>
<sequence>MKYLETLLRFLQYTTGISAVCWDGTNEMLEKLEQKHCFSPQAQPHLVAREHRNILESLKTSYIYEMEDLLGVHLVTFLFQNVIVLVGPFVTETWDDGIAKIRLIDTALSASHMLLYKRYFCSYNVVDSQVVSRNVSGAITALLPAEPPCIYQRLSGMRIEKDSSPYTRERLDFGDAVRRYDYENVFLSHVASGRVEAALEALEQLEMVTAVPELAAFDLRTAVANQTILRSIVRKAAERGGVHPAEVDAISLAWAQKMYNARSLEELYSCAAPMVREFTSAVCAARTKNYSPMVGRTASWLRLHLSQEVDVKQLAASMCCAPGYLGRRFKAETGLTITQYLTEERCNAAADLLSKTDLPIQNISAYVGYLDNSYFARVFKSCKGETPTAYRNKYRK</sequence>
<keyword evidence="1" id="KW-0805">Transcription regulation</keyword>
<evidence type="ECO:0000313" key="5">
    <source>
        <dbReference type="EMBL" id="QIX91933.1"/>
    </source>
</evidence>
<dbReference type="GeneID" id="57962697"/>
<proteinExistence type="predicted"/>
<evidence type="ECO:0000313" key="6">
    <source>
        <dbReference type="Proteomes" id="UP000501069"/>
    </source>
</evidence>
<evidence type="ECO:0000259" key="4">
    <source>
        <dbReference type="PROSITE" id="PS01124"/>
    </source>
</evidence>